<dbReference type="EMBL" id="JACHEN010000015">
    <property type="protein sequence ID" value="MBB6216538.1"/>
    <property type="molecule type" value="Genomic_DNA"/>
</dbReference>
<evidence type="ECO:0000256" key="1">
    <source>
        <dbReference type="HAMAP-Rule" id="MF_00226"/>
    </source>
</evidence>
<dbReference type="HAMAP" id="MF_00226_B">
    <property type="entry name" value="CinA_B"/>
    <property type="match status" value="1"/>
</dbReference>
<dbReference type="Gene3D" id="3.40.980.10">
    <property type="entry name" value="MoaB/Mog-like domain"/>
    <property type="match status" value="1"/>
</dbReference>
<dbReference type="AlphaFoldDB" id="A0A841KWB6"/>
<name>A0A841KWB6_9FIRM</name>
<dbReference type="Pfam" id="PF18146">
    <property type="entry name" value="CinA_KH"/>
    <property type="match status" value="1"/>
</dbReference>
<gene>
    <name evidence="1" type="primary">cinA</name>
    <name evidence="3" type="ORF">HNQ80_002640</name>
</gene>
<dbReference type="Pfam" id="PF02464">
    <property type="entry name" value="CinA"/>
    <property type="match status" value="1"/>
</dbReference>
<dbReference type="InterPro" id="IPR050101">
    <property type="entry name" value="CinA"/>
</dbReference>
<comment type="similarity">
    <text evidence="1">Belongs to the CinA family.</text>
</comment>
<dbReference type="SUPFAM" id="SSF142433">
    <property type="entry name" value="CinA-like"/>
    <property type="match status" value="1"/>
</dbReference>
<keyword evidence="4" id="KW-1185">Reference proteome</keyword>
<protein>
    <recommendedName>
        <fullName evidence="1">Putative competence-damage inducible protein</fullName>
    </recommendedName>
</protein>
<dbReference type="PANTHER" id="PTHR13939">
    <property type="entry name" value="NICOTINAMIDE-NUCLEOTIDE AMIDOHYDROLASE PNCC"/>
    <property type="match status" value="1"/>
</dbReference>
<dbReference type="CDD" id="cd00885">
    <property type="entry name" value="cinA"/>
    <property type="match status" value="1"/>
</dbReference>
<sequence length="410" mass="45501">MNCSIISIGTELLMGQITNSNSVFLSQKLNEIGIDVYYHFTVGDNASRLKETLKYAMQWSDIIITTGGLGPTQDDLTKETIAELFDKKMILHKPSYDRLCSFFTKINRYMTENNLKQVSFPEGAVVLPNDFGTAPGFIVEHEGTIIISFPGPPKEMTNMYVNYAEAHLLSKTKEIFYSKMLRFFGIGESQLETELIDLISNQTNPTIAPYAKEGEVALRVTAKAGDRQQAIELVEMMIKQIREKVGKYIYSYDDEEMVDVVGKELMRRDISISLAESCTGGLICSQLTGVAGISQSFDRGIVTYSNKAKEEELGVQLETLKKYGAVSEETAKEMVLGLQRITGSDICLAITGIAGPGGGTEEKPVGLVYIAAMYGDRFITQKLTLAGDRDRIRKLSLLHALDMIRKLIKS</sequence>
<dbReference type="InterPro" id="IPR036425">
    <property type="entry name" value="MoaB/Mog-like_dom_sf"/>
</dbReference>
<dbReference type="PANTHER" id="PTHR13939:SF0">
    <property type="entry name" value="NMN AMIDOHYDROLASE-LIKE PROTEIN YFAY"/>
    <property type="match status" value="1"/>
</dbReference>
<evidence type="ECO:0000313" key="4">
    <source>
        <dbReference type="Proteomes" id="UP000579281"/>
    </source>
</evidence>
<dbReference type="InterPro" id="IPR001453">
    <property type="entry name" value="MoaB/Mog_dom"/>
</dbReference>
<dbReference type="NCBIfam" id="TIGR00199">
    <property type="entry name" value="PncC_domain"/>
    <property type="match status" value="1"/>
</dbReference>
<dbReference type="NCBIfam" id="TIGR00200">
    <property type="entry name" value="cinA_nterm"/>
    <property type="match status" value="1"/>
</dbReference>
<dbReference type="PIRSF" id="PIRSF006728">
    <property type="entry name" value="CinA"/>
    <property type="match status" value="1"/>
</dbReference>
<dbReference type="InterPro" id="IPR041424">
    <property type="entry name" value="CinA_KH"/>
</dbReference>
<reference evidence="3 4" key="1">
    <citation type="submission" date="2020-08" db="EMBL/GenBank/DDBJ databases">
        <title>Genomic Encyclopedia of Type Strains, Phase IV (KMG-IV): sequencing the most valuable type-strain genomes for metagenomic binning, comparative biology and taxonomic classification.</title>
        <authorList>
            <person name="Goeker M."/>
        </authorList>
    </citation>
    <scope>NUCLEOTIDE SEQUENCE [LARGE SCALE GENOMIC DNA]</scope>
    <source>
        <strain evidence="3 4">DSM 103526</strain>
    </source>
</reference>
<keyword evidence="3" id="KW-0378">Hydrolase</keyword>
<evidence type="ECO:0000313" key="3">
    <source>
        <dbReference type="EMBL" id="MBB6216538.1"/>
    </source>
</evidence>
<dbReference type="Proteomes" id="UP000579281">
    <property type="component" value="Unassembled WGS sequence"/>
</dbReference>
<dbReference type="NCBIfam" id="TIGR00177">
    <property type="entry name" value="molyb_syn"/>
    <property type="match status" value="1"/>
</dbReference>
<comment type="caution">
    <text evidence="3">The sequence shown here is derived from an EMBL/GenBank/DDBJ whole genome shotgun (WGS) entry which is preliminary data.</text>
</comment>
<dbReference type="InterPro" id="IPR036653">
    <property type="entry name" value="CinA-like_C"/>
</dbReference>
<dbReference type="Gene3D" id="3.90.950.20">
    <property type="entry name" value="CinA-like"/>
    <property type="match status" value="1"/>
</dbReference>
<dbReference type="SUPFAM" id="SSF53218">
    <property type="entry name" value="Molybdenum cofactor biosynthesis proteins"/>
    <property type="match status" value="1"/>
</dbReference>
<proteinExistence type="inferred from homology"/>
<dbReference type="InterPro" id="IPR008136">
    <property type="entry name" value="CinA_C"/>
</dbReference>
<dbReference type="Gene3D" id="3.30.70.2860">
    <property type="match status" value="1"/>
</dbReference>
<dbReference type="NCBIfam" id="NF001813">
    <property type="entry name" value="PRK00549.1"/>
    <property type="match status" value="1"/>
</dbReference>
<dbReference type="SMART" id="SM00852">
    <property type="entry name" value="MoCF_biosynth"/>
    <property type="match status" value="1"/>
</dbReference>
<dbReference type="InterPro" id="IPR008135">
    <property type="entry name" value="Competence-induced_CinA"/>
</dbReference>
<feature type="domain" description="MoaB/Mog" evidence="2">
    <location>
        <begin position="4"/>
        <end position="171"/>
    </location>
</feature>
<dbReference type="Pfam" id="PF00994">
    <property type="entry name" value="MoCF_biosynth"/>
    <property type="match status" value="1"/>
</dbReference>
<dbReference type="RefSeq" id="WP_184311070.1">
    <property type="nucleotide sequence ID" value="NZ_JACHEN010000015.1"/>
</dbReference>
<dbReference type="GO" id="GO:0016787">
    <property type="term" value="F:hydrolase activity"/>
    <property type="evidence" value="ECO:0007669"/>
    <property type="project" value="UniProtKB-KW"/>
</dbReference>
<organism evidence="3 4">
    <name type="scientific">Anaerosolibacter carboniphilus</name>
    <dbReference type="NCBI Taxonomy" id="1417629"/>
    <lineage>
        <taxon>Bacteria</taxon>
        <taxon>Bacillati</taxon>
        <taxon>Bacillota</taxon>
        <taxon>Clostridia</taxon>
        <taxon>Peptostreptococcales</taxon>
        <taxon>Thermotaleaceae</taxon>
        <taxon>Anaerosolibacter</taxon>
    </lineage>
</organism>
<evidence type="ECO:0000259" key="2">
    <source>
        <dbReference type="SMART" id="SM00852"/>
    </source>
</evidence>
<accession>A0A841KWB6</accession>